<proteinExistence type="inferred from homology"/>
<keyword evidence="7" id="KW-0694">RNA-binding</keyword>
<dbReference type="InterPro" id="IPR013785">
    <property type="entry name" value="Aldolase_TIM"/>
</dbReference>
<gene>
    <name evidence="15" type="ORF">A3A02_01965</name>
</gene>
<dbReference type="GO" id="GO:0000049">
    <property type="term" value="F:tRNA binding"/>
    <property type="evidence" value="ECO:0007669"/>
    <property type="project" value="UniProtKB-KW"/>
</dbReference>
<dbReference type="PANTHER" id="PTHR45846:SF1">
    <property type="entry name" value="TRNA-DIHYDROURIDINE(47) SYNTHASE [NAD(P)(+)]-LIKE"/>
    <property type="match status" value="1"/>
</dbReference>
<comment type="cofactor">
    <cofactor evidence="11 13">
        <name>FMN</name>
        <dbReference type="ChEBI" id="CHEBI:58210"/>
    </cofactor>
</comment>
<evidence type="ECO:0000256" key="8">
    <source>
        <dbReference type="ARBA" id="ARBA00023002"/>
    </source>
</evidence>
<feature type="active site" description="Proton donor" evidence="12">
    <location>
        <position position="112"/>
    </location>
</feature>
<evidence type="ECO:0000256" key="10">
    <source>
        <dbReference type="ARBA" id="ARBA00048802"/>
    </source>
</evidence>
<evidence type="ECO:0000256" key="11">
    <source>
        <dbReference type="PIRNR" id="PIRNR006621"/>
    </source>
</evidence>
<organism evidence="15 16">
    <name type="scientific">Candidatus Buchananbacteria bacterium RIFCSPLOWO2_01_FULL_39_33</name>
    <dbReference type="NCBI Taxonomy" id="1797543"/>
    <lineage>
        <taxon>Bacteria</taxon>
        <taxon>Candidatus Buchananiibacteriota</taxon>
    </lineage>
</organism>
<comment type="catalytic activity">
    <reaction evidence="10">
        <text>a 5,6-dihydrouridine in tRNA + NAD(+) = a uridine in tRNA + NADH + H(+)</text>
        <dbReference type="Rhea" id="RHEA:54452"/>
        <dbReference type="Rhea" id="RHEA-COMP:13339"/>
        <dbReference type="Rhea" id="RHEA-COMP:13887"/>
        <dbReference type="ChEBI" id="CHEBI:15378"/>
        <dbReference type="ChEBI" id="CHEBI:57540"/>
        <dbReference type="ChEBI" id="CHEBI:57945"/>
        <dbReference type="ChEBI" id="CHEBI:65315"/>
        <dbReference type="ChEBI" id="CHEBI:74443"/>
    </reaction>
</comment>
<evidence type="ECO:0000256" key="6">
    <source>
        <dbReference type="ARBA" id="ARBA00022857"/>
    </source>
</evidence>
<keyword evidence="2" id="KW-0820">tRNA-binding</keyword>
<feature type="binding site" evidence="13">
    <location>
        <begin position="28"/>
        <end position="30"/>
    </location>
    <ligand>
        <name>FMN</name>
        <dbReference type="ChEBI" id="CHEBI:58210"/>
    </ligand>
</feature>
<accession>A0A1G1YH29</accession>
<dbReference type="GO" id="GO:0050660">
    <property type="term" value="F:flavin adenine dinucleotide binding"/>
    <property type="evidence" value="ECO:0007669"/>
    <property type="project" value="InterPro"/>
</dbReference>
<evidence type="ECO:0000256" key="13">
    <source>
        <dbReference type="PIRSR" id="PIRSR006621-2"/>
    </source>
</evidence>
<dbReference type="PANTHER" id="PTHR45846">
    <property type="entry name" value="TRNA-DIHYDROURIDINE(47) SYNTHASE [NAD(P)(+)]-LIKE"/>
    <property type="match status" value="1"/>
</dbReference>
<keyword evidence="6" id="KW-0521">NADP</keyword>
<dbReference type="CDD" id="cd02801">
    <property type="entry name" value="DUS_like_FMN"/>
    <property type="match status" value="1"/>
</dbReference>
<feature type="binding site" evidence="13">
    <location>
        <position position="82"/>
    </location>
    <ligand>
        <name>FMN</name>
        <dbReference type="ChEBI" id="CHEBI:58210"/>
    </ligand>
</feature>
<protein>
    <recommendedName>
        <fullName evidence="11">tRNA-dihydrouridine synthase</fullName>
        <ecNumber evidence="11">1.3.1.-</ecNumber>
    </recommendedName>
</protein>
<keyword evidence="4 11" id="KW-0288">FMN</keyword>
<dbReference type="PIRSF" id="PIRSF006621">
    <property type="entry name" value="Dus"/>
    <property type="match status" value="1"/>
</dbReference>
<name>A0A1G1YH29_9BACT</name>
<dbReference type="SUPFAM" id="SSF51395">
    <property type="entry name" value="FMN-linked oxidoreductases"/>
    <property type="match status" value="1"/>
</dbReference>
<keyword evidence="3 11" id="KW-0285">Flavoprotein</keyword>
<comment type="similarity">
    <text evidence="11">Belongs to the dus family.</text>
</comment>
<dbReference type="Gene3D" id="3.20.20.70">
    <property type="entry name" value="Aldolase class I"/>
    <property type="match status" value="1"/>
</dbReference>
<evidence type="ECO:0000256" key="7">
    <source>
        <dbReference type="ARBA" id="ARBA00022884"/>
    </source>
</evidence>
<sequence length="349" mass="38919">MKNNFWQKLSTKGESASGGKKLILALAPMAGVTDSAFRQLSKYYGADVVYTEMVSADGLFYDSKKTLGFLKFKPSEQPIVIQLFGKNPETFIKAAEICEDAGFDGLDINFGCPAKKVVAHGGGVTLMRNLPKCRAIIEAVLAGTKLPVSIKVRASISVIASEAGGETKQSHDRKVGLLHSTRNDRITALDFIRYMKKLPLSAIMIHGRPYENPFGAEIDYEMIKKVKEEFDGIVLGNGGIKTPEDAKIMIEKTGVDGLGLARGLYGQPWLFKQIKDYFDYGEYKEFNMADIKKTMLRHAKFAFQSQGEHGLIELRKHLLWYVSGWTNARELRRELVKIKTLADIKKALK</sequence>
<evidence type="ECO:0000256" key="12">
    <source>
        <dbReference type="PIRSR" id="PIRSR006621-1"/>
    </source>
</evidence>
<reference evidence="15 16" key="1">
    <citation type="journal article" date="2016" name="Nat. Commun.">
        <title>Thousands of microbial genomes shed light on interconnected biogeochemical processes in an aquifer system.</title>
        <authorList>
            <person name="Anantharaman K."/>
            <person name="Brown C.T."/>
            <person name="Hug L.A."/>
            <person name="Sharon I."/>
            <person name="Castelle C.J."/>
            <person name="Probst A.J."/>
            <person name="Thomas B.C."/>
            <person name="Singh A."/>
            <person name="Wilkins M.J."/>
            <person name="Karaoz U."/>
            <person name="Brodie E.L."/>
            <person name="Williams K.H."/>
            <person name="Hubbard S.S."/>
            <person name="Banfield J.F."/>
        </authorList>
    </citation>
    <scope>NUCLEOTIDE SEQUENCE [LARGE SCALE GENOMIC DNA]</scope>
</reference>
<dbReference type="Gene3D" id="1.10.1200.80">
    <property type="entry name" value="Putative flavin oxidoreducatase, domain 2"/>
    <property type="match status" value="1"/>
</dbReference>
<dbReference type="AlphaFoldDB" id="A0A1G1YH29"/>
<feature type="domain" description="DUS-like FMN-binding" evidence="14">
    <location>
        <begin position="26"/>
        <end position="346"/>
    </location>
</feature>
<comment type="catalytic activity">
    <reaction evidence="9">
        <text>a 5,6-dihydrouridine in tRNA + NADP(+) = a uridine in tRNA + NADPH + H(+)</text>
        <dbReference type="Rhea" id="RHEA:23624"/>
        <dbReference type="Rhea" id="RHEA-COMP:13339"/>
        <dbReference type="Rhea" id="RHEA-COMP:13887"/>
        <dbReference type="ChEBI" id="CHEBI:15378"/>
        <dbReference type="ChEBI" id="CHEBI:57783"/>
        <dbReference type="ChEBI" id="CHEBI:58349"/>
        <dbReference type="ChEBI" id="CHEBI:65315"/>
        <dbReference type="ChEBI" id="CHEBI:74443"/>
    </reaction>
</comment>
<feature type="binding site" evidence="13">
    <location>
        <position position="206"/>
    </location>
    <ligand>
        <name>FMN</name>
        <dbReference type="ChEBI" id="CHEBI:58210"/>
    </ligand>
</feature>
<keyword evidence="8 11" id="KW-0560">Oxidoreductase</keyword>
<evidence type="ECO:0000313" key="15">
    <source>
        <dbReference type="EMBL" id="OGY51554.1"/>
    </source>
</evidence>
<evidence type="ECO:0000259" key="14">
    <source>
        <dbReference type="Pfam" id="PF01207"/>
    </source>
</evidence>
<dbReference type="Pfam" id="PF01207">
    <property type="entry name" value="Dus"/>
    <property type="match status" value="1"/>
</dbReference>
<dbReference type="InterPro" id="IPR024036">
    <property type="entry name" value="tRNA-dHydroUridine_Synthase_C"/>
</dbReference>
<feature type="binding site" evidence="13">
    <location>
        <begin position="237"/>
        <end position="239"/>
    </location>
    <ligand>
        <name>FMN</name>
        <dbReference type="ChEBI" id="CHEBI:58210"/>
    </ligand>
</feature>
<evidence type="ECO:0000256" key="2">
    <source>
        <dbReference type="ARBA" id="ARBA00022555"/>
    </source>
</evidence>
<dbReference type="InterPro" id="IPR035587">
    <property type="entry name" value="DUS-like_FMN-bd"/>
</dbReference>
<evidence type="ECO:0000256" key="3">
    <source>
        <dbReference type="ARBA" id="ARBA00022630"/>
    </source>
</evidence>
<dbReference type="GO" id="GO:0017150">
    <property type="term" value="F:tRNA dihydrouridine synthase activity"/>
    <property type="evidence" value="ECO:0007669"/>
    <property type="project" value="InterPro"/>
</dbReference>
<comment type="function">
    <text evidence="1 11">Catalyzes the synthesis of 5,6-dihydrouridine (D), a modified base found in the D-loop of most tRNAs, via the reduction of the C5-C6 double bond in target uridines.</text>
</comment>
<dbReference type="Proteomes" id="UP000177376">
    <property type="component" value="Unassembled WGS sequence"/>
</dbReference>
<evidence type="ECO:0000256" key="1">
    <source>
        <dbReference type="ARBA" id="ARBA00002790"/>
    </source>
</evidence>
<keyword evidence="13" id="KW-0547">Nucleotide-binding</keyword>
<comment type="caution">
    <text evidence="15">The sequence shown here is derived from an EMBL/GenBank/DDBJ whole genome shotgun (WGS) entry which is preliminary data.</text>
</comment>
<dbReference type="InterPro" id="IPR001269">
    <property type="entry name" value="DUS_fam"/>
</dbReference>
<dbReference type="EMBL" id="MHIM01000034">
    <property type="protein sequence ID" value="OGY51554.1"/>
    <property type="molecule type" value="Genomic_DNA"/>
</dbReference>
<feature type="binding site" evidence="13">
    <location>
        <begin position="261"/>
        <end position="262"/>
    </location>
    <ligand>
        <name>FMN</name>
        <dbReference type="ChEBI" id="CHEBI:58210"/>
    </ligand>
</feature>
<feature type="binding site" evidence="13">
    <location>
        <position position="151"/>
    </location>
    <ligand>
        <name>FMN</name>
        <dbReference type="ChEBI" id="CHEBI:58210"/>
    </ligand>
</feature>
<evidence type="ECO:0000256" key="9">
    <source>
        <dbReference type="ARBA" id="ARBA00048205"/>
    </source>
</evidence>
<evidence type="ECO:0000256" key="4">
    <source>
        <dbReference type="ARBA" id="ARBA00022643"/>
    </source>
</evidence>
<keyword evidence="5 11" id="KW-0819">tRNA processing</keyword>
<dbReference type="EC" id="1.3.1.-" evidence="11"/>
<evidence type="ECO:0000256" key="5">
    <source>
        <dbReference type="ARBA" id="ARBA00022694"/>
    </source>
</evidence>
<evidence type="ECO:0000313" key="16">
    <source>
        <dbReference type="Proteomes" id="UP000177376"/>
    </source>
</evidence>